<dbReference type="PANTHER" id="PTHR35609">
    <property type="entry name" value="MACRO DOMAIN-CONTAINING PROTEIN"/>
    <property type="match status" value="1"/>
</dbReference>
<evidence type="ECO:0000313" key="3">
    <source>
        <dbReference type="Proteomes" id="UP001155040"/>
    </source>
</evidence>
<dbReference type="AlphaFoldDB" id="A0A9X2UNG4"/>
<accession>A0A9X2UNG4</accession>
<name>A0A9X2UNG4_9BACT</name>
<feature type="region of interest" description="Disordered" evidence="1">
    <location>
        <begin position="55"/>
        <end position="94"/>
    </location>
</feature>
<dbReference type="PANTHER" id="PTHR35609:SF1">
    <property type="entry name" value="MACRO DOMAIN-CONTAINING PROTEIN"/>
    <property type="match status" value="1"/>
</dbReference>
<feature type="compositionally biased region" description="Basic and acidic residues" evidence="1">
    <location>
        <begin position="55"/>
        <end position="85"/>
    </location>
</feature>
<organism evidence="2 3">
    <name type="scientific">Salinibacter ruber</name>
    <dbReference type="NCBI Taxonomy" id="146919"/>
    <lineage>
        <taxon>Bacteria</taxon>
        <taxon>Pseudomonadati</taxon>
        <taxon>Rhodothermota</taxon>
        <taxon>Rhodothermia</taxon>
        <taxon>Rhodothermales</taxon>
        <taxon>Salinibacteraceae</taxon>
        <taxon>Salinibacter</taxon>
    </lineage>
</organism>
<sequence length="383" mass="41307">MPDWFERLTGFPEKSPSQVRSNLTANGPNLYSEVNGQTFRCGTLRIPSLADLRAETREVETGEAETSKAEAPEVETDKTETREAETAEGGALSGPSLSLRQVVADVQDLHVDPANEGALFQVASQFNLLETAGPSVVPEDGVGRYERDQTQGPACAIAAGAGTIYRNYFAEVETHTGKVESRAGQTDQVGQTAERQINCLEGVGAALGNEQEDLWRMENGYALASDAGLRRVGEQLRRMSATEKDRLRGRLQVGIQEETEVTLSEAGHTVTQVYGSALPVAYSAAPAELWAPFAKLVLEAAYEATLRAGIQNGKRSGGWTTYLTLLGGGAFGNRPEWMIGAIRRALDACRECLLEWPLDVAIVSYGQPDPDVSRLVSDWNGGT</sequence>
<dbReference type="EMBL" id="JANUBF010000026">
    <property type="protein sequence ID" value="MCS4037772.1"/>
    <property type="molecule type" value="Genomic_DNA"/>
</dbReference>
<feature type="region of interest" description="Disordered" evidence="1">
    <location>
        <begin position="1"/>
        <end position="20"/>
    </location>
</feature>
<evidence type="ECO:0000256" key="1">
    <source>
        <dbReference type="SAM" id="MobiDB-lite"/>
    </source>
</evidence>
<reference evidence="2" key="1">
    <citation type="submission" date="2022-08" db="EMBL/GenBank/DDBJ databases">
        <title>Genomic Encyclopedia of Type Strains, Phase V (KMG-V): Genome sequencing to study the core and pangenomes of soil and plant-associated prokaryotes.</title>
        <authorList>
            <person name="Whitman W."/>
        </authorList>
    </citation>
    <scope>NUCLEOTIDE SEQUENCE</scope>
    <source>
        <strain evidence="2">SP3012</strain>
    </source>
</reference>
<evidence type="ECO:0000313" key="2">
    <source>
        <dbReference type="EMBL" id="MCS4037772.1"/>
    </source>
</evidence>
<dbReference type="Proteomes" id="UP001155040">
    <property type="component" value="Unassembled WGS sequence"/>
</dbReference>
<proteinExistence type="predicted"/>
<dbReference type="RefSeq" id="WP_103017922.1">
    <property type="nucleotide sequence ID" value="NZ_JANTYY010000008.1"/>
</dbReference>
<protein>
    <submittedName>
        <fullName evidence="2">Uncharacterized protein</fullName>
    </submittedName>
</protein>
<comment type="caution">
    <text evidence="2">The sequence shown here is derived from an EMBL/GenBank/DDBJ whole genome shotgun (WGS) entry which is preliminary data.</text>
</comment>
<gene>
    <name evidence="2" type="ORF">GGQ01_002859</name>
</gene>